<comment type="caution">
    <text evidence="2">The sequence shown here is derived from an EMBL/GenBank/DDBJ whole genome shotgun (WGS) entry which is preliminary data.</text>
</comment>
<dbReference type="PANTHER" id="PTHR35402">
    <property type="entry name" value="INTEGRAL MEMBRANE PROTEIN-RELATED"/>
    <property type="match status" value="1"/>
</dbReference>
<dbReference type="EMBL" id="DRWN01000044">
    <property type="protein sequence ID" value="HHK68575.1"/>
    <property type="molecule type" value="Genomic_DNA"/>
</dbReference>
<dbReference type="AlphaFoldDB" id="A0A7C5QNI9"/>
<feature type="transmembrane region" description="Helical" evidence="1">
    <location>
        <begin position="172"/>
        <end position="192"/>
    </location>
</feature>
<proteinExistence type="predicted"/>
<evidence type="ECO:0000256" key="1">
    <source>
        <dbReference type="SAM" id="Phobius"/>
    </source>
</evidence>
<evidence type="ECO:0008006" key="3">
    <source>
        <dbReference type="Google" id="ProtNLM"/>
    </source>
</evidence>
<accession>A0A7C5QNI9</accession>
<keyword evidence="1" id="KW-0812">Transmembrane</keyword>
<gene>
    <name evidence="2" type="ORF">ENM11_05415</name>
</gene>
<organism evidence="2">
    <name type="scientific">Caldiarchaeum subterraneum</name>
    <dbReference type="NCBI Taxonomy" id="311458"/>
    <lineage>
        <taxon>Archaea</taxon>
        <taxon>Nitrososphaerota</taxon>
        <taxon>Candidatus Caldarchaeales</taxon>
        <taxon>Candidatus Caldarchaeaceae</taxon>
        <taxon>Candidatus Caldarchaeum</taxon>
    </lineage>
</organism>
<sequence length="392" mass="43058">MARVGLGRFNLETFANKNEDINMIMVLMAIMGSSKTSLRQIITLFSKTSVLPPLYTSVFAKARALLDKWDYGQSEVLNFLTTQLKTPQLRNLMMRLNHALKAGVSLKDFAQIEYNKYLAEMTNEFEKGLEKLRRLVEAYTTLVSIVSLLMVSFLLVSTIYGVAEKGQMMESGILLIALMLSSTTLFLLTNILRRGLLNRYAYRPKQLAFVEKMTRPIMALSFATVVGAAFLRGLSGGQSTLYASAAMVVGGGPAALHGFIGRRWHRKISATESTLPILLKSLGDYLSATGSFKTASRMLSLSDFGPLNKLVSRFEVRLKAGLSPFIALKVFGMELLGRLGEKTLACLAEALEAGASPSTACSILSEHVSNTLMRDKRRSQVTSSLKSLAIPL</sequence>
<keyword evidence="1" id="KW-1133">Transmembrane helix</keyword>
<feature type="transmembrane region" description="Helical" evidence="1">
    <location>
        <begin position="240"/>
        <end position="260"/>
    </location>
</feature>
<name>A0A7C5QNI9_CALS0</name>
<feature type="transmembrane region" description="Helical" evidence="1">
    <location>
        <begin position="139"/>
        <end position="160"/>
    </location>
</feature>
<keyword evidence="1" id="KW-0472">Membrane</keyword>
<protein>
    <recommendedName>
        <fullName evidence="3">Type II secretion system protein GspF domain-containing protein</fullName>
    </recommendedName>
</protein>
<feature type="transmembrane region" description="Helical" evidence="1">
    <location>
        <begin position="213"/>
        <end position="234"/>
    </location>
</feature>
<dbReference type="PANTHER" id="PTHR35402:SF2">
    <property type="entry name" value="FLAGELLA ACCESSORY PROTEIN J"/>
    <property type="match status" value="1"/>
</dbReference>
<reference evidence="2" key="1">
    <citation type="journal article" date="2020" name="mSystems">
        <title>Genome- and Community-Level Interaction Insights into Carbon Utilization and Element Cycling Functions of Hydrothermarchaeota in Hydrothermal Sediment.</title>
        <authorList>
            <person name="Zhou Z."/>
            <person name="Liu Y."/>
            <person name="Xu W."/>
            <person name="Pan J."/>
            <person name="Luo Z.H."/>
            <person name="Li M."/>
        </authorList>
    </citation>
    <scope>NUCLEOTIDE SEQUENCE [LARGE SCALE GENOMIC DNA]</scope>
    <source>
        <strain evidence="2">SpSt-1056</strain>
    </source>
</reference>
<evidence type="ECO:0000313" key="2">
    <source>
        <dbReference type="EMBL" id="HHK68575.1"/>
    </source>
</evidence>
<dbReference type="InterPro" id="IPR056569">
    <property type="entry name" value="ArlJ-like"/>
</dbReference>